<feature type="region of interest" description="Disordered" evidence="2">
    <location>
        <begin position="1"/>
        <end position="28"/>
    </location>
</feature>
<gene>
    <name evidence="3" type="primary">SYO1_1</name>
    <name evidence="3" type="ORF">Cantr_10215</name>
</gene>
<dbReference type="EMBL" id="QLNQ01000024">
    <property type="protein sequence ID" value="RCK63667.1"/>
    <property type="molecule type" value="Genomic_DNA"/>
</dbReference>
<dbReference type="OrthoDB" id="288703at2759"/>
<accession>A0A367YCY2</accession>
<evidence type="ECO:0000313" key="4">
    <source>
        <dbReference type="Proteomes" id="UP000253472"/>
    </source>
</evidence>
<dbReference type="SUPFAM" id="SSF48371">
    <property type="entry name" value="ARM repeat"/>
    <property type="match status" value="1"/>
</dbReference>
<dbReference type="Proteomes" id="UP000253472">
    <property type="component" value="Unassembled WGS sequence"/>
</dbReference>
<dbReference type="InterPro" id="IPR011989">
    <property type="entry name" value="ARM-like"/>
</dbReference>
<dbReference type="InterPro" id="IPR016024">
    <property type="entry name" value="ARM-type_fold"/>
</dbReference>
<evidence type="ECO:0000256" key="2">
    <source>
        <dbReference type="SAM" id="MobiDB-lite"/>
    </source>
</evidence>
<protein>
    <submittedName>
        <fullName evidence="3">Synchronized import protein 1</fullName>
    </submittedName>
</protein>
<feature type="compositionally biased region" description="Basic residues" evidence="2">
    <location>
        <begin position="1"/>
        <end position="15"/>
    </location>
</feature>
<evidence type="ECO:0000313" key="3">
    <source>
        <dbReference type="EMBL" id="RCK63667.1"/>
    </source>
</evidence>
<dbReference type="PANTHER" id="PTHR13347:SF1">
    <property type="entry name" value="HEAT REPEAT-CONTAINING PROTEIN 3"/>
    <property type="match status" value="1"/>
</dbReference>
<reference evidence="3 4" key="1">
    <citation type="submission" date="2018-06" db="EMBL/GenBank/DDBJ databases">
        <title>Whole genome sequencing of Candida tropicalis (genome annotated by CSBL at Korea University).</title>
        <authorList>
            <person name="Ahn J."/>
        </authorList>
    </citation>
    <scope>NUCLEOTIDE SEQUENCE [LARGE SCALE GENOMIC DNA]</scope>
    <source>
        <strain evidence="3 4">ATCC 20962</strain>
    </source>
</reference>
<dbReference type="InterPro" id="IPR052616">
    <property type="entry name" value="SYO1-like"/>
</dbReference>
<evidence type="ECO:0000256" key="1">
    <source>
        <dbReference type="ARBA" id="ARBA00049983"/>
    </source>
</evidence>
<dbReference type="GO" id="GO:0006606">
    <property type="term" value="P:protein import into nucleus"/>
    <property type="evidence" value="ECO:0007669"/>
    <property type="project" value="TreeGrafter"/>
</dbReference>
<dbReference type="PANTHER" id="PTHR13347">
    <property type="entry name" value="HEAT REPEAT-CONTAINING PROTEIN 3"/>
    <property type="match status" value="1"/>
</dbReference>
<dbReference type="STRING" id="5486.A0A367YCY2"/>
<keyword evidence="4" id="KW-1185">Reference proteome</keyword>
<dbReference type="Gene3D" id="1.25.10.10">
    <property type="entry name" value="Leucine-rich Repeat Variant"/>
    <property type="match status" value="1"/>
</dbReference>
<dbReference type="GO" id="GO:0051082">
    <property type="term" value="F:unfolded protein binding"/>
    <property type="evidence" value="ECO:0007669"/>
    <property type="project" value="TreeGrafter"/>
</dbReference>
<name>A0A367YCY2_9ASCO</name>
<comment type="caution">
    <text evidence="3">The sequence shown here is derived from an EMBL/GenBank/DDBJ whole genome shotgun (WGS) entry which is preliminary data.</text>
</comment>
<proteinExistence type="inferred from homology"/>
<dbReference type="AlphaFoldDB" id="A0A367YCY2"/>
<sequence>MGKHRKNKRNQKARHNPVSNPDHAAEVQNGGKSKILPLLTKLKSAAPNDKSMAIGVINVLAEDQRMREMLLKEDVISVVMETCLNDSSDEIVVEAFGLLRNLAIEEGYDVVRFIWENNIWTTIESALEKINTSFKYLVENGVAKEKDKSKVQLLFDFAENIFALIIMLMTADEEIFDAVFSKIDPILEFILSVIENHVDGKLRVSSGLLNTLLEFVYQLSTESVPFVEKIHSFNWEKVSKFLTSDDAVTPAARIYYNGIYFSLVEIVLVPTDPLQKEELMREVLTNVSKGITEGGEESVGFDVGCDIIATVCEYLATNESNPEEPAKLTSETLQLVEQIGSGLAEKSELQSASAALNNLQLVLEICK</sequence>
<comment type="similarity">
    <text evidence="1">Belongs to the nuclear import and ribosome assembly adapter family.</text>
</comment>
<dbReference type="GO" id="GO:0042273">
    <property type="term" value="P:ribosomal large subunit biogenesis"/>
    <property type="evidence" value="ECO:0007669"/>
    <property type="project" value="TreeGrafter"/>
</dbReference>
<organism evidence="3 4">
    <name type="scientific">Candida viswanathii</name>
    <dbReference type="NCBI Taxonomy" id="5486"/>
    <lineage>
        <taxon>Eukaryota</taxon>
        <taxon>Fungi</taxon>
        <taxon>Dikarya</taxon>
        <taxon>Ascomycota</taxon>
        <taxon>Saccharomycotina</taxon>
        <taxon>Pichiomycetes</taxon>
        <taxon>Debaryomycetaceae</taxon>
        <taxon>Candida/Lodderomyces clade</taxon>
        <taxon>Candida</taxon>
    </lineage>
</organism>